<comment type="caution">
    <text evidence="2">The sequence shown here is derived from an EMBL/GenBank/DDBJ whole genome shotgun (WGS) entry which is preliminary data.</text>
</comment>
<keyword evidence="3" id="KW-1185">Reference proteome</keyword>
<dbReference type="HOGENOM" id="CLU_1611751_0_0_1"/>
<feature type="region of interest" description="Disordered" evidence="1">
    <location>
        <begin position="78"/>
        <end position="108"/>
    </location>
</feature>
<evidence type="ECO:0000313" key="3">
    <source>
        <dbReference type="Proteomes" id="UP000019487"/>
    </source>
</evidence>
<dbReference type="EMBL" id="AYSA01000716">
    <property type="protein sequence ID" value="ESZ90004.1"/>
    <property type="molecule type" value="Genomic_DNA"/>
</dbReference>
<reference evidence="2 3" key="1">
    <citation type="journal article" date="2014" name="Genome Announc.">
        <title>Draft genome sequence of Sclerotinia borealis, a psychrophilic plant pathogenic fungus.</title>
        <authorList>
            <person name="Mardanov A.V."/>
            <person name="Beletsky A.V."/>
            <person name="Kadnikov V.V."/>
            <person name="Ignatov A.N."/>
            <person name="Ravin N.V."/>
        </authorList>
    </citation>
    <scope>NUCLEOTIDE SEQUENCE [LARGE SCALE GENOMIC DNA]</scope>
    <source>
        <strain evidence="3">F-4157</strain>
    </source>
</reference>
<proteinExistence type="predicted"/>
<name>W9C511_SCLBF</name>
<evidence type="ECO:0000256" key="1">
    <source>
        <dbReference type="SAM" id="MobiDB-lite"/>
    </source>
</evidence>
<organism evidence="2 3">
    <name type="scientific">Sclerotinia borealis (strain F-4128)</name>
    <dbReference type="NCBI Taxonomy" id="1432307"/>
    <lineage>
        <taxon>Eukaryota</taxon>
        <taxon>Fungi</taxon>
        <taxon>Dikarya</taxon>
        <taxon>Ascomycota</taxon>
        <taxon>Pezizomycotina</taxon>
        <taxon>Leotiomycetes</taxon>
        <taxon>Helotiales</taxon>
        <taxon>Sclerotiniaceae</taxon>
        <taxon>Sclerotinia</taxon>
    </lineage>
</organism>
<evidence type="ECO:0000313" key="2">
    <source>
        <dbReference type="EMBL" id="ESZ90004.1"/>
    </source>
</evidence>
<sequence>MQTCRILLQRVLLCKKKIAACKGPTETNVESKGICGKCRMNERADWQYRNPIDEPQLHAASVRTAEWQERIAAADQELETIPEPTSNEIEGSAAAGQESETIPEPSPNEIEGIAAAEQKLETIPEPTLNEIEGVEERKRQGLEASGRGNWRSRNIARLLCSRVGD</sequence>
<protein>
    <submittedName>
        <fullName evidence="2">Uncharacterized protein</fullName>
    </submittedName>
</protein>
<accession>W9C511</accession>
<dbReference type="Proteomes" id="UP000019487">
    <property type="component" value="Unassembled WGS sequence"/>
</dbReference>
<gene>
    <name evidence="2" type="ORF">SBOR_9607</name>
</gene>
<dbReference type="AlphaFoldDB" id="W9C511"/>